<dbReference type="Proteomes" id="UP001610444">
    <property type="component" value="Unassembled WGS sequence"/>
</dbReference>
<dbReference type="EMBL" id="JBFXLR010000004">
    <property type="protein sequence ID" value="KAL2858838.1"/>
    <property type="molecule type" value="Genomic_DNA"/>
</dbReference>
<organism evidence="1 2">
    <name type="scientific">Aspergillus pseudodeflectus</name>
    <dbReference type="NCBI Taxonomy" id="176178"/>
    <lineage>
        <taxon>Eukaryota</taxon>
        <taxon>Fungi</taxon>
        <taxon>Dikarya</taxon>
        <taxon>Ascomycota</taxon>
        <taxon>Pezizomycotina</taxon>
        <taxon>Eurotiomycetes</taxon>
        <taxon>Eurotiomycetidae</taxon>
        <taxon>Eurotiales</taxon>
        <taxon>Aspergillaceae</taxon>
        <taxon>Aspergillus</taxon>
        <taxon>Aspergillus subgen. Nidulantes</taxon>
    </lineage>
</organism>
<reference evidence="1 2" key="1">
    <citation type="submission" date="2024-07" db="EMBL/GenBank/DDBJ databases">
        <title>Section-level genome sequencing and comparative genomics of Aspergillus sections Usti and Cavernicolus.</title>
        <authorList>
            <consortium name="Lawrence Berkeley National Laboratory"/>
            <person name="Nybo J.L."/>
            <person name="Vesth T.C."/>
            <person name="Theobald S."/>
            <person name="Frisvad J.C."/>
            <person name="Larsen T.O."/>
            <person name="Kjaerboelling I."/>
            <person name="Rothschild-Mancinelli K."/>
            <person name="Lyhne E.K."/>
            <person name="Kogle M.E."/>
            <person name="Barry K."/>
            <person name="Clum A."/>
            <person name="Na H."/>
            <person name="Ledsgaard L."/>
            <person name="Lin J."/>
            <person name="Lipzen A."/>
            <person name="Kuo A."/>
            <person name="Riley R."/>
            <person name="Mondo S."/>
            <person name="LaButti K."/>
            <person name="Haridas S."/>
            <person name="Pangalinan J."/>
            <person name="Salamov A.A."/>
            <person name="Simmons B.A."/>
            <person name="Magnuson J.K."/>
            <person name="Chen J."/>
            <person name="Drula E."/>
            <person name="Henrissat B."/>
            <person name="Wiebenga A."/>
            <person name="Lubbers R.J."/>
            <person name="Gomes A.C."/>
            <person name="Macurrencykelacurrency M.R."/>
            <person name="Stajich J."/>
            <person name="Grigoriev I.V."/>
            <person name="Mortensen U.H."/>
            <person name="De vries R.P."/>
            <person name="Baker S.E."/>
            <person name="Andersen M.R."/>
        </authorList>
    </citation>
    <scope>NUCLEOTIDE SEQUENCE [LARGE SCALE GENOMIC DNA]</scope>
    <source>
        <strain evidence="1 2">CBS 756.74</strain>
    </source>
</reference>
<sequence>MRREWASGLSLPTLAGTPLQKEAQAYPDWIFRRLLSGCWSTFGRKYDETDKSAFSWRNNCGLAASTMILTVPGWTGGVPAVFGGEEPGSSQMGVRFHYLASIPVILRSGPLNEQWPEPDA</sequence>
<accession>A0ABR4L5S0</accession>
<proteinExistence type="predicted"/>
<name>A0ABR4L5S0_9EURO</name>
<dbReference type="GeneID" id="98151671"/>
<gene>
    <name evidence="1" type="ORF">BJX68DRAFT_142831</name>
</gene>
<keyword evidence="2" id="KW-1185">Reference proteome</keyword>
<dbReference type="RefSeq" id="XP_070903802.1">
    <property type="nucleotide sequence ID" value="XM_071036507.1"/>
</dbReference>
<protein>
    <recommendedName>
        <fullName evidence="3">Amidase domain-containing protein</fullName>
    </recommendedName>
</protein>
<evidence type="ECO:0008006" key="3">
    <source>
        <dbReference type="Google" id="ProtNLM"/>
    </source>
</evidence>
<evidence type="ECO:0000313" key="1">
    <source>
        <dbReference type="EMBL" id="KAL2858838.1"/>
    </source>
</evidence>
<evidence type="ECO:0000313" key="2">
    <source>
        <dbReference type="Proteomes" id="UP001610444"/>
    </source>
</evidence>
<comment type="caution">
    <text evidence="1">The sequence shown here is derived from an EMBL/GenBank/DDBJ whole genome shotgun (WGS) entry which is preliminary data.</text>
</comment>